<sequence length="283" mass="32892">MASTDRAVLPQPAFPEDIERTINEVLLRDTRAMCGTMSLVASRFNIWTKPIAFHTVMVHRRNNWMERIIDWLLPNAAFVRILVLDMPSSQADERIPLPAEELSLIRRLLQASEHVAHLAVTWNIWSDLQNECCTLRIEGLYLIWDDAYWVPSPSLAHLKYPTVLYDLTISAPADLDNPTPYRSWGMDYVPNTNECFNLAYVTYASTRHSDPILAGHIKRYKLILVGSAGLYRDDVRAFRSFNQRRRKRDPEFSVQIIQHWHQVLGEWVARMEGRESLLIHPRD</sequence>
<dbReference type="Proteomes" id="UP001222325">
    <property type="component" value="Unassembled WGS sequence"/>
</dbReference>
<dbReference type="EMBL" id="JARJCN010000004">
    <property type="protein sequence ID" value="KAJ7101491.1"/>
    <property type="molecule type" value="Genomic_DNA"/>
</dbReference>
<comment type="caution">
    <text evidence="1">The sequence shown here is derived from an EMBL/GenBank/DDBJ whole genome shotgun (WGS) entry which is preliminary data.</text>
</comment>
<protein>
    <submittedName>
        <fullName evidence="1">Uncharacterized protein</fullName>
    </submittedName>
</protein>
<organism evidence="1 2">
    <name type="scientific">Mycena belliarum</name>
    <dbReference type="NCBI Taxonomy" id="1033014"/>
    <lineage>
        <taxon>Eukaryota</taxon>
        <taxon>Fungi</taxon>
        <taxon>Dikarya</taxon>
        <taxon>Basidiomycota</taxon>
        <taxon>Agaricomycotina</taxon>
        <taxon>Agaricomycetes</taxon>
        <taxon>Agaricomycetidae</taxon>
        <taxon>Agaricales</taxon>
        <taxon>Marasmiineae</taxon>
        <taxon>Mycenaceae</taxon>
        <taxon>Mycena</taxon>
    </lineage>
</organism>
<name>A0AAD6UFP4_9AGAR</name>
<reference evidence="1" key="1">
    <citation type="submission" date="2023-03" db="EMBL/GenBank/DDBJ databases">
        <title>Massive genome expansion in bonnet fungi (Mycena s.s.) driven by repeated elements and novel gene families across ecological guilds.</title>
        <authorList>
            <consortium name="Lawrence Berkeley National Laboratory"/>
            <person name="Harder C.B."/>
            <person name="Miyauchi S."/>
            <person name="Viragh M."/>
            <person name="Kuo A."/>
            <person name="Thoen E."/>
            <person name="Andreopoulos B."/>
            <person name="Lu D."/>
            <person name="Skrede I."/>
            <person name="Drula E."/>
            <person name="Henrissat B."/>
            <person name="Morin E."/>
            <person name="Kohler A."/>
            <person name="Barry K."/>
            <person name="LaButti K."/>
            <person name="Morin E."/>
            <person name="Salamov A."/>
            <person name="Lipzen A."/>
            <person name="Mereny Z."/>
            <person name="Hegedus B."/>
            <person name="Baldrian P."/>
            <person name="Stursova M."/>
            <person name="Weitz H."/>
            <person name="Taylor A."/>
            <person name="Grigoriev I.V."/>
            <person name="Nagy L.G."/>
            <person name="Martin F."/>
            <person name="Kauserud H."/>
        </authorList>
    </citation>
    <scope>NUCLEOTIDE SEQUENCE</scope>
    <source>
        <strain evidence="1">CBHHK173m</strain>
    </source>
</reference>
<evidence type="ECO:0000313" key="1">
    <source>
        <dbReference type="EMBL" id="KAJ7101491.1"/>
    </source>
</evidence>
<gene>
    <name evidence="1" type="ORF">B0H15DRAFT_796273</name>
</gene>
<accession>A0AAD6UFP4</accession>
<keyword evidence="2" id="KW-1185">Reference proteome</keyword>
<evidence type="ECO:0000313" key="2">
    <source>
        <dbReference type="Proteomes" id="UP001222325"/>
    </source>
</evidence>
<dbReference type="AlphaFoldDB" id="A0AAD6UFP4"/>
<proteinExistence type="predicted"/>